<evidence type="ECO:0000313" key="3">
    <source>
        <dbReference type="Proteomes" id="UP001519460"/>
    </source>
</evidence>
<feature type="non-terminal residue" evidence="2">
    <location>
        <position position="1"/>
    </location>
</feature>
<protein>
    <submittedName>
        <fullName evidence="2">Uncharacterized protein</fullName>
    </submittedName>
</protein>
<evidence type="ECO:0000313" key="2">
    <source>
        <dbReference type="EMBL" id="KAK7442442.1"/>
    </source>
</evidence>
<proteinExistence type="predicted"/>
<organism evidence="2 3">
    <name type="scientific">Batillaria attramentaria</name>
    <dbReference type="NCBI Taxonomy" id="370345"/>
    <lineage>
        <taxon>Eukaryota</taxon>
        <taxon>Metazoa</taxon>
        <taxon>Spiralia</taxon>
        <taxon>Lophotrochozoa</taxon>
        <taxon>Mollusca</taxon>
        <taxon>Gastropoda</taxon>
        <taxon>Caenogastropoda</taxon>
        <taxon>Sorbeoconcha</taxon>
        <taxon>Cerithioidea</taxon>
        <taxon>Batillariidae</taxon>
        <taxon>Batillaria</taxon>
    </lineage>
</organism>
<dbReference type="AlphaFoldDB" id="A0ABD0IZU0"/>
<dbReference type="EMBL" id="JACVVK020000832">
    <property type="protein sequence ID" value="KAK7442442.1"/>
    <property type="molecule type" value="Genomic_DNA"/>
</dbReference>
<gene>
    <name evidence="2" type="ORF">BaRGS_00040517</name>
</gene>
<reference evidence="2 3" key="1">
    <citation type="journal article" date="2023" name="Sci. Data">
        <title>Genome assembly of the Korean intertidal mud-creeper Batillaria attramentaria.</title>
        <authorList>
            <person name="Patra A.K."/>
            <person name="Ho P.T."/>
            <person name="Jun S."/>
            <person name="Lee S.J."/>
            <person name="Kim Y."/>
            <person name="Won Y.J."/>
        </authorList>
    </citation>
    <scope>NUCLEOTIDE SEQUENCE [LARGE SCALE GENOMIC DNA]</scope>
    <source>
        <strain evidence="2">Wonlab-2016</strain>
    </source>
</reference>
<comment type="caution">
    <text evidence="2">The sequence shown here is derived from an EMBL/GenBank/DDBJ whole genome shotgun (WGS) entry which is preliminary data.</text>
</comment>
<dbReference type="Proteomes" id="UP001519460">
    <property type="component" value="Unassembled WGS sequence"/>
</dbReference>
<keyword evidence="3" id="KW-1185">Reference proteome</keyword>
<name>A0ABD0IZU0_9CAEN</name>
<sequence>AGLRHLTAEADGWFLPRLRTKAKLVASRTRGGKIHSLQKSPAPPLGPDTGENKQSTQEIDPVSKCAIFRATRLVHAAQQEVRKPPYFKASRVAPPGDCPQFCQWIVFHVHFMTLARPICPSAGEDKTGAASDTSRAVVTGLYRLWGSPREEEL</sequence>
<accession>A0ABD0IZU0</accession>
<feature type="region of interest" description="Disordered" evidence="1">
    <location>
        <begin position="29"/>
        <end position="57"/>
    </location>
</feature>
<evidence type="ECO:0000256" key="1">
    <source>
        <dbReference type="SAM" id="MobiDB-lite"/>
    </source>
</evidence>